<reference evidence="2" key="1">
    <citation type="submission" date="2023-07" db="EMBL/GenBank/DDBJ databases">
        <authorList>
            <consortium name="AG Swart"/>
            <person name="Singh M."/>
            <person name="Singh A."/>
            <person name="Seah K."/>
            <person name="Emmerich C."/>
        </authorList>
    </citation>
    <scope>NUCLEOTIDE SEQUENCE</scope>
    <source>
        <strain evidence="2">DP1</strain>
    </source>
</reference>
<protein>
    <submittedName>
        <fullName evidence="2">Uncharacterized protein</fullName>
    </submittedName>
</protein>
<dbReference type="SUPFAM" id="SSF48371">
    <property type="entry name" value="ARM repeat"/>
    <property type="match status" value="1"/>
</dbReference>
<dbReference type="Gene3D" id="1.25.10.10">
    <property type="entry name" value="Leucine-rich Repeat Variant"/>
    <property type="match status" value="1"/>
</dbReference>
<feature type="compositionally biased region" description="Low complexity" evidence="1">
    <location>
        <begin position="492"/>
        <end position="501"/>
    </location>
</feature>
<organism evidence="2 3">
    <name type="scientific">Euplotes crassus</name>
    <dbReference type="NCBI Taxonomy" id="5936"/>
    <lineage>
        <taxon>Eukaryota</taxon>
        <taxon>Sar</taxon>
        <taxon>Alveolata</taxon>
        <taxon>Ciliophora</taxon>
        <taxon>Intramacronucleata</taxon>
        <taxon>Spirotrichea</taxon>
        <taxon>Hypotrichia</taxon>
        <taxon>Euplotida</taxon>
        <taxon>Euplotidae</taxon>
        <taxon>Moneuplotes</taxon>
    </lineage>
</organism>
<proteinExistence type="predicted"/>
<gene>
    <name evidence="2" type="ORF">ECRASSUSDP1_LOCUS5077</name>
</gene>
<dbReference type="AlphaFoldDB" id="A0AAD1U9C5"/>
<dbReference type="Proteomes" id="UP001295684">
    <property type="component" value="Unassembled WGS sequence"/>
</dbReference>
<name>A0AAD1U9C5_EUPCR</name>
<sequence>MEDQRSKKRADMFMEVTIKDPIRKAEAFMVSLRKKRHQERSFKKRGIWKIYEKTSGGHAQFFSFSEVKNKPEYTKYQIQENEIEEFHDDANHAASRAEMGDKTKVNGAFIDLFRVVDGAKLEEEQDQRDCLCMLLRVLCVLNISIRHLKPQDVDVHIPEIIGYIEKFNTFPGHLKQVLGILLAISAFDVICKDFFHEKYNFLSMMKDFFAEPREPETSIIAHMLLGNLICENKEMRDTLLREQFLDHLYFMYSEENLSDSDLDCMSYIVRCYFSHEVTSSEFYQYFDKLLPVFDGLLHSYENDCIENILRSRCILMQHLDPTSGFYQDLCSHEVLKKILEIFKKTQTSTKTCLEYFAKACRGGDHIIETLIDLDICDSLADVPLYGKDDAESAFLNCIFELSQTTPKNMASLCDAEVFTNVCDYLKSVEIQKQLKALRILLLASTKLDTLSNNDLFHDCNQYLLQVLDFNGSDPSAVGLTLQLLLALLDNSSDNLSDSRSQTRQRQLSEAEEKFDENGGITILEDLLNSVSPDDQDIIDKILDRYFVEGIEIEEPHTDEVSHERTIFLIDPHSGIIL</sequence>
<dbReference type="InterPro" id="IPR011989">
    <property type="entry name" value="ARM-like"/>
</dbReference>
<dbReference type="InterPro" id="IPR016024">
    <property type="entry name" value="ARM-type_fold"/>
</dbReference>
<evidence type="ECO:0000313" key="2">
    <source>
        <dbReference type="EMBL" id="CAI2363740.1"/>
    </source>
</evidence>
<comment type="caution">
    <text evidence="2">The sequence shown here is derived from an EMBL/GenBank/DDBJ whole genome shotgun (WGS) entry which is preliminary data.</text>
</comment>
<accession>A0AAD1U9C5</accession>
<evidence type="ECO:0000313" key="3">
    <source>
        <dbReference type="Proteomes" id="UP001295684"/>
    </source>
</evidence>
<keyword evidence="3" id="KW-1185">Reference proteome</keyword>
<feature type="region of interest" description="Disordered" evidence="1">
    <location>
        <begin position="492"/>
        <end position="513"/>
    </location>
</feature>
<evidence type="ECO:0000256" key="1">
    <source>
        <dbReference type="SAM" id="MobiDB-lite"/>
    </source>
</evidence>
<dbReference type="EMBL" id="CAMPGE010004889">
    <property type="protein sequence ID" value="CAI2363740.1"/>
    <property type="molecule type" value="Genomic_DNA"/>
</dbReference>